<name>C5KPV0_PERM5</name>
<dbReference type="RefSeq" id="XP_002781702.1">
    <property type="nucleotide sequence ID" value="XM_002781656.1"/>
</dbReference>
<sequence length="115" mass="12570">MTDPGAVSAEGEALVFGEYLKSLFETTGPNVMTKVRQEVEELSKAKNLHTDFELLSPSNNVKVELVAHCRAVGANYVVVGPGKDCSGRMAEWLCGNVRGATVKWFQKDLEDSPLR</sequence>
<gene>
    <name evidence="1" type="ORF">Pmar_PMAR000084</name>
</gene>
<keyword evidence="2" id="KW-1185">Reference proteome</keyword>
<proteinExistence type="predicted"/>
<reference evidence="1 2" key="1">
    <citation type="submission" date="2008-07" db="EMBL/GenBank/DDBJ databases">
        <authorList>
            <person name="El-Sayed N."/>
            <person name="Caler E."/>
            <person name="Inman J."/>
            <person name="Amedeo P."/>
            <person name="Hass B."/>
            <person name="Wortman J."/>
        </authorList>
    </citation>
    <scope>NUCLEOTIDE SEQUENCE [LARGE SCALE GENOMIC DNA]</scope>
    <source>
        <strain evidence="2">ATCC 50983 / TXsc</strain>
    </source>
</reference>
<organism evidence="2">
    <name type="scientific">Perkinsus marinus (strain ATCC 50983 / TXsc)</name>
    <dbReference type="NCBI Taxonomy" id="423536"/>
    <lineage>
        <taxon>Eukaryota</taxon>
        <taxon>Sar</taxon>
        <taxon>Alveolata</taxon>
        <taxon>Perkinsozoa</taxon>
        <taxon>Perkinsea</taxon>
        <taxon>Perkinsida</taxon>
        <taxon>Perkinsidae</taxon>
        <taxon>Perkinsus</taxon>
    </lineage>
</organism>
<dbReference type="InParanoid" id="C5KPV0"/>
<dbReference type="GeneID" id="9042238"/>
<dbReference type="Proteomes" id="UP000007800">
    <property type="component" value="Unassembled WGS sequence"/>
</dbReference>
<evidence type="ECO:0000313" key="1">
    <source>
        <dbReference type="EMBL" id="EER13497.1"/>
    </source>
</evidence>
<protein>
    <submittedName>
        <fullName evidence="1">Uncharacterized protein</fullName>
    </submittedName>
</protein>
<accession>C5KPV0</accession>
<evidence type="ECO:0000313" key="2">
    <source>
        <dbReference type="Proteomes" id="UP000007800"/>
    </source>
</evidence>
<dbReference type="AlphaFoldDB" id="C5KPV0"/>
<dbReference type="EMBL" id="GG675180">
    <property type="protein sequence ID" value="EER13497.1"/>
    <property type="molecule type" value="Genomic_DNA"/>
</dbReference>